<dbReference type="SUPFAM" id="SSF51905">
    <property type="entry name" value="FAD/NAD(P)-binding domain"/>
    <property type="match status" value="1"/>
</dbReference>
<dbReference type="Pfam" id="PF01266">
    <property type="entry name" value="DAO"/>
    <property type="match status" value="1"/>
</dbReference>
<gene>
    <name evidence="6" type="primary">orf105</name>
</gene>
<evidence type="ECO:0000256" key="1">
    <source>
        <dbReference type="ARBA" id="ARBA00001974"/>
    </source>
</evidence>
<keyword evidence="3" id="KW-0274">FAD</keyword>
<dbReference type="InterPro" id="IPR006076">
    <property type="entry name" value="FAD-dep_OxRdtase"/>
</dbReference>
<dbReference type="InterPro" id="IPR045170">
    <property type="entry name" value="MTOX"/>
</dbReference>
<feature type="domain" description="FAD dependent oxidoreductase" evidence="5">
    <location>
        <begin position="4"/>
        <end position="339"/>
    </location>
</feature>
<geneLocation type="plasmid" evidence="6 7">
    <name>pSmeSM11b</name>
</geneLocation>
<dbReference type="EMBL" id="EF066650">
    <property type="protein sequence ID" value="ABN47111.1"/>
    <property type="molecule type" value="Genomic_DNA"/>
</dbReference>
<comment type="cofactor">
    <cofactor evidence="1">
        <name>FAD</name>
        <dbReference type="ChEBI" id="CHEBI:57692"/>
    </cofactor>
</comment>
<reference evidence="6 7" key="1">
    <citation type="journal article" date="2007" name="FEMS Microbiol. Lett.">
        <title>Sequence analysis of the 181-kb accessory plasmid pSmeSM11b, isolated from a dominant Sinorhizobium meliloti strain identified during a long-term field release experiment.</title>
        <authorList>
            <person name="Stiens M."/>
            <person name="Schneiker S."/>
            <person name="Puhler A."/>
            <person name="Schluter A."/>
        </authorList>
    </citation>
    <scope>NUCLEOTIDE SEQUENCE [LARGE SCALE GENOMIC DNA]</scope>
    <source>
        <strain evidence="6 7">SM11</strain>
        <plasmid evidence="7">pSmeSM11b</plasmid>
    </source>
</reference>
<organism evidence="6 7">
    <name type="scientific">Sinorhizobium meliloti (strain SM11)</name>
    <dbReference type="NCBI Taxonomy" id="707241"/>
    <lineage>
        <taxon>Bacteria</taxon>
        <taxon>Pseudomonadati</taxon>
        <taxon>Pseudomonadota</taxon>
        <taxon>Alphaproteobacteria</taxon>
        <taxon>Hyphomicrobiales</taxon>
        <taxon>Rhizobiaceae</taxon>
        <taxon>Sinorhizobium/Ensifer group</taxon>
        <taxon>Sinorhizobium</taxon>
    </lineage>
</organism>
<keyword evidence="6" id="KW-0614">Plasmid</keyword>
<keyword evidence="2" id="KW-0285">Flavoprotein</keyword>
<reference evidence="7" key="2">
    <citation type="journal article" date="2011" name="J. Biotechnol.">
        <title>The complete genome sequence of the dominant Sinorhizobium meliloti field isolate SM11 extends the S. meliloti pan-genome.</title>
        <authorList>
            <person name="Schneiker-Bekel S."/>
            <person name="Wibberg D."/>
            <person name="Bekel T."/>
            <person name="Blom J."/>
            <person name="Linke B."/>
            <person name="Neuweger H."/>
            <person name="Stiens M."/>
            <person name="Vorholter F.J."/>
            <person name="Weidner S."/>
            <person name="Goesmann A."/>
            <person name="Puhler A."/>
            <person name="Schluter A."/>
        </authorList>
    </citation>
    <scope>NUCLEOTIDE SEQUENCE [LARGE SCALE GENOMIC DNA]</scope>
    <source>
        <strain evidence="7">SM11</strain>
        <plasmid evidence="7">pSmeSM11b</plasmid>
    </source>
</reference>
<accession>A4KVL0</accession>
<dbReference type="GO" id="GO:0008115">
    <property type="term" value="F:sarcosine oxidase activity"/>
    <property type="evidence" value="ECO:0007669"/>
    <property type="project" value="TreeGrafter"/>
</dbReference>
<evidence type="ECO:0000256" key="3">
    <source>
        <dbReference type="ARBA" id="ARBA00022827"/>
    </source>
</evidence>
<evidence type="ECO:0000313" key="7">
    <source>
        <dbReference type="Proteomes" id="UP000009045"/>
    </source>
</evidence>
<sequence length="345" mass="36561">MGERVIVAGAGIIGSVIVKEILAARPGTEIIAIDRDLAGSGASRRSAGLHFAAGRTERTRAMAAMSERYYQSLAANDPSLPIYPVALNAVAFGAAAESARCNFVNAGPIETSPTCGKASMGQPQGASVWSVPACHYSDVGTLADRFFRDSRPAISLLEGVAVASIEEEEGATILRLSTGETLRADKLVLAPGPWVNAPAWRALIAPLGIRVKKIVAFHLDAPVDETDAAVLFPEEDAFLLPLQHRGHWLFSYTCLDWDVDPDAPPPGVNRQNLDEAQAVLRRYAPDLAGRLRSGRVFCDAYSPSREPIVAKIGASGRIILAGAANGSGYRLAPAIAAETLRLLDN</sequence>
<dbReference type="Gene3D" id="3.50.50.60">
    <property type="entry name" value="FAD/NAD(P)-binding domain"/>
    <property type="match status" value="2"/>
</dbReference>
<dbReference type="Proteomes" id="UP000009045">
    <property type="component" value="Plasmid pSmeSM11b"/>
</dbReference>
<dbReference type="Gene3D" id="3.30.9.10">
    <property type="entry name" value="D-Amino Acid Oxidase, subunit A, domain 2"/>
    <property type="match status" value="1"/>
</dbReference>
<evidence type="ECO:0000256" key="2">
    <source>
        <dbReference type="ARBA" id="ARBA00022630"/>
    </source>
</evidence>
<protein>
    <submittedName>
        <fullName evidence="6">Probable FAD dependent oxidoreductase</fullName>
    </submittedName>
</protein>
<dbReference type="PANTHER" id="PTHR10961:SF7">
    <property type="entry name" value="FAD DEPENDENT OXIDOREDUCTASE DOMAIN-CONTAINING PROTEIN"/>
    <property type="match status" value="1"/>
</dbReference>
<proteinExistence type="predicted"/>
<dbReference type="PANTHER" id="PTHR10961">
    <property type="entry name" value="PEROXISOMAL SARCOSINE OXIDASE"/>
    <property type="match status" value="1"/>
</dbReference>
<name>A4KVL0_SINMM</name>
<dbReference type="AlphaFoldDB" id="A4KVL0"/>
<evidence type="ECO:0000313" key="6">
    <source>
        <dbReference type="EMBL" id="ABN47111.1"/>
    </source>
</evidence>
<keyword evidence="4" id="KW-0560">Oxidoreductase</keyword>
<dbReference type="GO" id="GO:0050660">
    <property type="term" value="F:flavin adenine dinucleotide binding"/>
    <property type="evidence" value="ECO:0007669"/>
    <property type="project" value="InterPro"/>
</dbReference>
<evidence type="ECO:0000256" key="4">
    <source>
        <dbReference type="ARBA" id="ARBA00023002"/>
    </source>
</evidence>
<evidence type="ECO:0000259" key="5">
    <source>
        <dbReference type="Pfam" id="PF01266"/>
    </source>
</evidence>
<dbReference type="InterPro" id="IPR036188">
    <property type="entry name" value="FAD/NAD-bd_sf"/>
</dbReference>